<dbReference type="Gene3D" id="3.40.1190.20">
    <property type="match status" value="1"/>
</dbReference>
<dbReference type="AlphaFoldDB" id="A0A844GL07"/>
<name>A0A844GL07_9FIRM</name>
<accession>A0A844GL07</accession>
<dbReference type="RefSeq" id="WP_154780094.1">
    <property type="nucleotide sequence ID" value="NZ_WMBC01000004.1"/>
</dbReference>
<dbReference type="SUPFAM" id="SSF53613">
    <property type="entry name" value="Ribokinase-like"/>
    <property type="match status" value="1"/>
</dbReference>
<evidence type="ECO:0000259" key="1">
    <source>
        <dbReference type="Pfam" id="PF00294"/>
    </source>
</evidence>
<dbReference type="EMBL" id="WMBC01000004">
    <property type="protein sequence ID" value="MTD60937.1"/>
    <property type="molecule type" value="Genomic_DNA"/>
</dbReference>
<protein>
    <recommendedName>
        <fullName evidence="1">Carbohydrate kinase PfkB domain-containing protein</fullName>
    </recommendedName>
</protein>
<proteinExistence type="predicted"/>
<evidence type="ECO:0000313" key="3">
    <source>
        <dbReference type="Proteomes" id="UP000437824"/>
    </source>
</evidence>
<reference evidence="2 3" key="1">
    <citation type="submission" date="2019-11" db="EMBL/GenBank/DDBJ databases">
        <title>Draft genome sequence of Blautia luti DSM 14534T, isolated from human stool.</title>
        <authorList>
            <person name="Ortiz R."/>
            <person name="Melis-Arcos F."/>
            <person name="Covarrubias P."/>
            <person name="Cardenas J.P."/>
            <person name="Perez-Donoso J."/>
            <person name="Almonacid D."/>
        </authorList>
    </citation>
    <scope>NUCLEOTIDE SEQUENCE [LARGE SCALE GENOMIC DNA]</scope>
    <source>
        <strain evidence="2 3">DSM 14534</strain>
    </source>
</reference>
<comment type="caution">
    <text evidence="2">The sequence shown here is derived from an EMBL/GenBank/DDBJ whole genome shotgun (WGS) entry which is preliminary data.</text>
</comment>
<feature type="domain" description="Carbohydrate kinase PfkB" evidence="1">
    <location>
        <begin position="13"/>
        <end position="52"/>
    </location>
</feature>
<dbReference type="Pfam" id="PF00294">
    <property type="entry name" value="PfkB"/>
    <property type="match status" value="1"/>
</dbReference>
<dbReference type="InterPro" id="IPR029056">
    <property type="entry name" value="Ribokinase-like"/>
</dbReference>
<evidence type="ECO:0000313" key="2">
    <source>
        <dbReference type="EMBL" id="MTD60937.1"/>
    </source>
</evidence>
<sequence length="67" mass="7139">MSVKEIADVSQKSGCGDSMAGGLAVALERNYTPQEALKFAVAVVSANALSPNKGDFKSEYVRRFCPK</sequence>
<gene>
    <name evidence="2" type="ORF">GKZ57_06535</name>
</gene>
<dbReference type="InterPro" id="IPR011611">
    <property type="entry name" value="PfkB_dom"/>
</dbReference>
<organism evidence="2 3">
    <name type="scientific">Blautia luti DSM 14534 = JCM 17040</name>
    <dbReference type="NCBI Taxonomy" id="649762"/>
    <lineage>
        <taxon>Bacteria</taxon>
        <taxon>Bacillati</taxon>
        <taxon>Bacillota</taxon>
        <taxon>Clostridia</taxon>
        <taxon>Lachnospirales</taxon>
        <taxon>Lachnospiraceae</taxon>
        <taxon>Blautia</taxon>
    </lineage>
</organism>
<dbReference type="Proteomes" id="UP000437824">
    <property type="component" value="Unassembled WGS sequence"/>
</dbReference>